<feature type="chain" id="PRO_5042113986" description="Cystatin domain-containing protein" evidence="2">
    <location>
        <begin position="20"/>
        <end position="127"/>
    </location>
</feature>
<dbReference type="InterPro" id="IPR018073">
    <property type="entry name" value="Prot_inh_cystat_CS"/>
</dbReference>
<reference evidence="4" key="1">
    <citation type="submission" date="2022-02" db="EMBL/GenBank/DDBJ databases">
        <title>Atlantic sturgeon de novo genome assembly.</title>
        <authorList>
            <person name="Stock M."/>
            <person name="Klopp C."/>
            <person name="Guiguen Y."/>
            <person name="Cabau C."/>
            <person name="Parinello H."/>
            <person name="Santidrian Yebra-Pimentel E."/>
            <person name="Kuhl H."/>
            <person name="Dirks R.P."/>
            <person name="Guessner J."/>
            <person name="Wuertz S."/>
            <person name="Du K."/>
            <person name="Schartl M."/>
        </authorList>
    </citation>
    <scope>NUCLEOTIDE SEQUENCE</scope>
    <source>
        <strain evidence="4">STURGEONOMICS-FGT-2020</strain>
        <tissue evidence="4">Whole blood</tissue>
    </source>
</reference>
<protein>
    <recommendedName>
        <fullName evidence="3">Cystatin domain-containing protein</fullName>
    </recommendedName>
</protein>
<feature type="domain" description="Cystatin" evidence="3">
    <location>
        <begin position="61"/>
        <end position="111"/>
    </location>
</feature>
<comment type="similarity">
    <text evidence="1">Belongs to the cystatin family.</text>
</comment>
<dbReference type="GO" id="GO:0031982">
    <property type="term" value="C:vesicle"/>
    <property type="evidence" value="ECO:0007669"/>
    <property type="project" value="TreeGrafter"/>
</dbReference>
<feature type="signal peptide" evidence="2">
    <location>
        <begin position="1"/>
        <end position="19"/>
    </location>
</feature>
<keyword evidence="2" id="KW-0732">Signal</keyword>
<dbReference type="Gene3D" id="3.10.450.10">
    <property type="match status" value="1"/>
</dbReference>
<evidence type="ECO:0000313" key="5">
    <source>
        <dbReference type="Proteomes" id="UP001230051"/>
    </source>
</evidence>
<sequence length="127" mass="14071">MASWWHYVLLVLTVSTASAEQFGGLKEASLSSPGVLKHRYSKHNIIFFVAHYTDIFIGVIQQVVAGVKYFLAVEMGLTQCKKGESNDVKSCTLNNSVKKFTCHFVILDVPWFAVTQLLESSCKPGQG</sequence>
<dbReference type="GO" id="GO:0005615">
    <property type="term" value="C:extracellular space"/>
    <property type="evidence" value="ECO:0007669"/>
    <property type="project" value="TreeGrafter"/>
</dbReference>
<dbReference type="InterPro" id="IPR046350">
    <property type="entry name" value="Cystatin_sf"/>
</dbReference>
<dbReference type="PROSITE" id="PS00287">
    <property type="entry name" value="CYSTATIN"/>
    <property type="match status" value="1"/>
</dbReference>
<dbReference type="Proteomes" id="UP001230051">
    <property type="component" value="Unassembled WGS sequence"/>
</dbReference>
<dbReference type="GO" id="GO:0005737">
    <property type="term" value="C:cytoplasm"/>
    <property type="evidence" value="ECO:0007669"/>
    <property type="project" value="TreeGrafter"/>
</dbReference>
<evidence type="ECO:0000259" key="3">
    <source>
        <dbReference type="Pfam" id="PF00031"/>
    </source>
</evidence>
<dbReference type="InterPro" id="IPR000010">
    <property type="entry name" value="Cystatin_dom"/>
</dbReference>
<evidence type="ECO:0000256" key="2">
    <source>
        <dbReference type="SAM" id="SignalP"/>
    </source>
</evidence>
<dbReference type="EMBL" id="JAGXEW010000005">
    <property type="protein sequence ID" value="KAK1171672.1"/>
    <property type="molecule type" value="Genomic_DNA"/>
</dbReference>
<gene>
    <name evidence="4" type="ORF">AOXY_G6554</name>
</gene>
<organism evidence="4 5">
    <name type="scientific">Acipenser oxyrinchus oxyrinchus</name>
    <dbReference type="NCBI Taxonomy" id="40147"/>
    <lineage>
        <taxon>Eukaryota</taxon>
        <taxon>Metazoa</taxon>
        <taxon>Chordata</taxon>
        <taxon>Craniata</taxon>
        <taxon>Vertebrata</taxon>
        <taxon>Euteleostomi</taxon>
        <taxon>Actinopterygii</taxon>
        <taxon>Chondrostei</taxon>
        <taxon>Acipenseriformes</taxon>
        <taxon>Acipenseridae</taxon>
        <taxon>Acipenser</taxon>
    </lineage>
</organism>
<name>A0AAD8LPW6_ACIOX</name>
<dbReference type="AlphaFoldDB" id="A0AAD8LPW6"/>
<dbReference type="CDD" id="cd00042">
    <property type="entry name" value="CY"/>
    <property type="match status" value="1"/>
</dbReference>
<proteinExistence type="inferred from homology"/>
<dbReference type="Pfam" id="PF00031">
    <property type="entry name" value="Cystatin"/>
    <property type="match status" value="1"/>
</dbReference>
<dbReference type="GO" id="GO:0004869">
    <property type="term" value="F:cysteine-type endopeptidase inhibitor activity"/>
    <property type="evidence" value="ECO:0007669"/>
    <property type="project" value="InterPro"/>
</dbReference>
<evidence type="ECO:0000256" key="1">
    <source>
        <dbReference type="ARBA" id="ARBA00009403"/>
    </source>
</evidence>
<accession>A0AAD8LPW6</accession>
<dbReference type="SUPFAM" id="SSF54403">
    <property type="entry name" value="Cystatin/monellin"/>
    <property type="match status" value="1"/>
</dbReference>
<comment type="caution">
    <text evidence="4">The sequence shown here is derived from an EMBL/GenBank/DDBJ whole genome shotgun (WGS) entry which is preliminary data.</text>
</comment>
<keyword evidence="5" id="KW-1185">Reference proteome</keyword>
<dbReference type="PANTHER" id="PTHR46186">
    <property type="entry name" value="CYSTATIN"/>
    <property type="match status" value="1"/>
</dbReference>
<evidence type="ECO:0000313" key="4">
    <source>
        <dbReference type="EMBL" id="KAK1171672.1"/>
    </source>
</evidence>
<dbReference type="PANTHER" id="PTHR46186:SF12">
    <property type="entry name" value="CYSTATIN C (AMYLOID ANGIOPATHY AND CEREBRAL HEMORRHAGE)-RELATED"/>
    <property type="match status" value="1"/>
</dbReference>